<keyword evidence="2" id="KW-1185">Reference proteome</keyword>
<evidence type="ECO:0000313" key="2">
    <source>
        <dbReference type="Proteomes" id="UP001056120"/>
    </source>
</evidence>
<dbReference type="Proteomes" id="UP001056120">
    <property type="component" value="Linkage Group LG20"/>
</dbReference>
<name>A0ACB9DAF9_9ASTR</name>
<protein>
    <submittedName>
        <fullName evidence="1">Uncharacterized protein</fullName>
    </submittedName>
</protein>
<reference evidence="2" key="1">
    <citation type="journal article" date="2022" name="Mol. Ecol. Resour.">
        <title>The genomes of chicory, endive, great burdock and yacon provide insights into Asteraceae palaeo-polyploidization history and plant inulin production.</title>
        <authorList>
            <person name="Fan W."/>
            <person name="Wang S."/>
            <person name="Wang H."/>
            <person name="Wang A."/>
            <person name="Jiang F."/>
            <person name="Liu H."/>
            <person name="Zhao H."/>
            <person name="Xu D."/>
            <person name="Zhang Y."/>
        </authorList>
    </citation>
    <scope>NUCLEOTIDE SEQUENCE [LARGE SCALE GENOMIC DNA]</scope>
    <source>
        <strain evidence="2">cv. Yunnan</strain>
    </source>
</reference>
<sequence>MEEWRRNPKIEKKSKSGRAYWFGTVTLEIAFKINANDDGIKEGYQSGTLMGYTGEGKEDRRAQSTKKQVCSSSAGRSSMIDHEIYHHWQESFSFDNYIRKAVLLDQSEHTTIDRQLIERRKAPSTKIIGQFTLIYYKLLMARGAGTIVIGNIKGVDAETNNAVNAEIKYKHGMQ</sequence>
<reference evidence="1 2" key="2">
    <citation type="journal article" date="2022" name="Mol. Ecol. Resour.">
        <title>The genomes of chicory, endive, great burdock and yacon provide insights into Asteraceae paleo-polyploidization history and plant inulin production.</title>
        <authorList>
            <person name="Fan W."/>
            <person name="Wang S."/>
            <person name="Wang H."/>
            <person name="Wang A."/>
            <person name="Jiang F."/>
            <person name="Liu H."/>
            <person name="Zhao H."/>
            <person name="Xu D."/>
            <person name="Zhang Y."/>
        </authorList>
    </citation>
    <scope>NUCLEOTIDE SEQUENCE [LARGE SCALE GENOMIC DNA]</scope>
    <source>
        <strain evidence="2">cv. Yunnan</strain>
        <tissue evidence="1">Leaves</tissue>
    </source>
</reference>
<gene>
    <name evidence="1" type="ORF">L1987_61309</name>
</gene>
<comment type="caution">
    <text evidence="1">The sequence shown here is derived from an EMBL/GenBank/DDBJ whole genome shotgun (WGS) entry which is preliminary data.</text>
</comment>
<organism evidence="1 2">
    <name type="scientific">Smallanthus sonchifolius</name>
    <dbReference type="NCBI Taxonomy" id="185202"/>
    <lineage>
        <taxon>Eukaryota</taxon>
        <taxon>Viridiplantae</taxon>
        <taxon>Streptophyta</taxon>
        <taxon>Embryophyta</taxon>
        <taxon>Tracheophyta</taxon>
        <taxon>Spermatophyta</taxon>
        <taxon>Magnoliopsida</taxon>
        <taxon>eudicotyledons</taxon>
        <taxon>Gunneridae</taxon>
        <taxon>Pentapetalae</taxon>
        <taxon>asterids</taxon>
        <taxon>campanulids</taxon>
        <taxon>Asterales</taxon>
        <taxon>Asteraceae</taxon>
        <taxon>Asteroideae</taxon>
        <taxon>Heliantheae alliance</taxon>
        <taxon>Millerieae</taxon>
        <taxon>Smallanthus</taxon>
    </lineage>
</organism>
<proteinExistence type="predicted"/>
<evidence type="ECO:0000313" key="1">
    <source>
        <dbReference type="EMBL" id="KAI3743599.1"/>
    </source>
</evidence>
<accession>A0ACB9DAF9</accession>
<dbReference type="EMBL" id="CM042037">
    <property type="protein sequence ID" value="KAI3743599.1"/>
    <property type="molecule type" value="Genomic_DNA"/>
</dbReference>